<dbReference type="eggNOG" id="COG1404">
    <property type="taxonomic scope" value="Bacteria"/>
</dbReference>
<evidence type="ECO:0000256" key="1">
    <source>
        <dbReference type="SAM" id="MobiDB-lite"/>
    </source>
</evidence>
<dbReference type="PATRIC" id="fig|1179773.3.peg.6184"/>
<feature type="compositionally biased region" description="Basic and acidic residues" evidence="1">
    <location>
        <begin position="55"/>
        <end position="69"/>
    </location>
</feature>
<name>K0K502_SACES</name>
<feature type="region of interest" description="Disordered" evidence="1">
    <location>
        <begin position="1"/>
        <end position="35"/>
    </location>
</feature>
<feature type="region of interest" description="Disordered" evidence="1">
    <location>
        <begin position="48"/>
        <end position="95"/>
    </location>
</feature>
<dbReference type="STRING" id="1179773.BN6_61390"/>
<protein>
    <submittedName>
        <fullName evidence="2">Uncharacterized protein</fullName>
    </submittedName>
</protein>
<feature type="compositionally biased region" description="Low complexity" evidence="1">
    <location>
        <begin position="72"/>
        <end position="83"/>
    </location>
</feature>
<dbReference type="HOGENOM" id="CLU_647035_0_0_11"/>
<dbReference type="AlphaFoldDB" id="K0K502"/>
<dbReference type="EMBL" id="HE804045">
    <property type="protein sequence ID" value="CCH33391.1"/>
    <property type="molecule type" value="Genomic_DNA"/>
</dbReference>
<dbReference type="KEGG" id="sesp:BN6_61390"/>
<organism evidence="2 3">
    <name type="scientific">Saccharothrix espanaensis (strain ATCC 51144 / DSM 44229 / JCM 9112 / NBRC 15066 / NRRL 15764)</name>
    <dbReference type="NCBI Taxonomy" id="1179773"/>
    <lineage>
        <taxon>Bacteria</taxon>
        <taxon>Bacillati</taxon>
        <taxon>Actinomycetota</taxon>
        <taxon>Actinomycetes</taxon>
        <taxon>Pseudonocardiales</taxon>
        <taxon>Pseudonocardiaceae</taxon>
        <taxon>Saccharothrix</taxon>
    </lineage>
</organism>
<gene>
    <name evidence="2" type="ordered locus">BN6_61390</name>
</gene>
<sequence>MLSPVVVQHAAAPIRDQQASVRGRRPCRATSPHPTVLPPATHIYGLCARSGGSRADPHGREESRVERNRGLSSPAPRSCSSRRPPSDQPGVTGQKTWYAFPDGLWKTQFAQGVRVPFPGTWTEYTGPADDKVVWKRVATSSATRSALSLTRFSVYRSGERQRPDEQWFRAPLHAAAVEPAADHPGRRADQGGRWRVLCANCREGDLFTPALQWVDGGAFVSPHENSKYFATSTARLFRGGEEIRAVDDPYALFPRFPLSPSPSDYRLDVVDVMAGPGFIGAPSTPLFGHARRTETSWGFTSAPSAQPPPTGYACQDSDRCSFQPLIQLDYRLPLDVTNTLVGNAFQVSAASHTGARGAGPVVWLRMAWSTDGRTWTDLAAKPTAQGVWTVDAPAVSGEVWLRTEARDSRGNTVQQTIQEAYRSP</sequence>
<accession>K0K502</accession>
<proteinExistence type="predicted"/>
<dbReference type="Proteomes" id="UP000006281">
    <property type="component" value="Chromosome"/>
</dbReference>
<reference evidence="2 3" key="1">
    <citation type="journal article" date="2012" name="BMC Genomics">
        <title>Complete genome sequence of Saccharothrix espanaensis DSM 44229T and comparison to the other completely sequenced Pseudonocardiaceae.</title>
        <authorList>
            <person name="Strobel T."/>
            <person name="Al-Dilaimi A."/>
            <person name="Blom J."/>
            <person name="Gessner A."/>
            <person name="Kalinowski J."/>
            <person name="Luzhetska M."/>
            <person name="Puhler A."/>
            <person name="Szczepanowski R."/>
            <person name="Bechthold A."/>
            <person name="Ruckert C."/>
        </authorList>
    </citation>
    <scope>NUCLEOTIDE SEQUENCE [LARGE SCALE GENOMIC DNA]</scope>
    <source>
        <strain evidence="3">ATCC 51144 / DSM 44229 / JCM 9112 / NBRC 15066 / NRRL 15764</strain>
    </source>
</reference>
<evidence type="ECO:0000313" key="3">
    <source>
        <dbReference type="Proteomes" id="UP000006281"/>
    </source>
</evidence>
<evidence type="ECO:0000313" key="2">
    <source>
        <dbReference type="EMBL" id="CCH33391.1"/>
    </source>
</evidence>
<keyword evidence="3" id="KW-1185">Reference proteome</keyword>